<keyword evidence="4" id="KW-1185">Reference proteome</keyword>
<gene>
    <name evidence="3" type="ORF">DL546_000894</name>
</gene>
<dbReference type="EMBL" id="QVQW01000094">
    <property type="protein sequence ID" value="RKU40688.1"/>
    <property type="molecule type" value="Genomic_DNA"/>
</dbReference>
<dbReference type="CDD" id="cd05374">
    <property type="entry name" value="17beta-HSD-like_SDR_c"/>
    <property type="match status" value="1"/>
</dbReference>
<dbReference type="InterPro" id="IPR036291">
    <property type="entry name" value="NAD(P)-bd_dom_sf"/>
</dbReference>
<dbReference type="AlphaFoldDB" id="A0A420XZ13"/>
<evidence type="ECO:0000256" key="2">
    <source>
        <dbReference type="RuleBase" id="RU000363"/>
    </source>
</evidence>
<dbReference type="InterPro" id="IPR020904">
    <property type="entry name" value="Sc_DH/Rdtase_CS"/>
</dbReference>
<dbReference type="Proteomes" id="UP000275385">
    <property type="component" value="Unassembled WGS sequence"/>
</dbReference>
<name>A0A420XZ13_9PEZI</name>
<reference evidence="3 4" key="1">
    <citation type="submission" date="2018-08" db="EMBL/GenBank/DDBJ databases">
        <title>Draft genome of the lignicolous fungus Coniochaeta pulveracea.</title>
        <authorList>
            <person name="Borstlap C.J."/>
            <person name="De Witt R.N."/>
            <person name="Botha A."/>
            <person name="Volschenk H."/>
        </authorList>
    </citation>
    <scope>NUCLEOTIDE SEQUENCE [LARGE SCALE GENOMIC DNA]</scope>
    <source>
        <strain evidence="3 4">CAB683</strain>
    </source>
</reference>
<sequence length="300" mass="32186">MSETKFTTPSRPLTWLITGCSSGLGLALVREVQSHGDMVIATSRNPSKNPDLVAEVVSKGGKWLPLDVTDLSSHGLIEELEQSGTHIDVLVNNAGGSIHGAVEHLDEDEARWHMELNYFGPYRLIRAVLPHMRKRRFGVIANISSGAGLEARPSMGGYGAAKAALDGLTKVLHMEVAPFNIRAFYVSLGSFDTNMAAAAGVQKAAWDPDYKGSMAEELTGWVTNGTFTPDGDPAKAAKAIYEVAAAKGIGAGNEAEVCLPLGRDLAVRVQQVVDRWKHTMEVFGDVANNVYIEKKPGESS</sequence>
<dbReference type="PANTHER" id="PTHR43976:SF6">
    <property type="entry name" value="OXIDOREDUCTASE, PUTATIVE (AFU_ORTHOLOGUE AFUA_1G13950)-RELATED"/>
    <property type="match status" value="1"/>
</dbReference>
<dbReference type="Gene3D" id="3.40.50.720">
    <property type="entry name" value="NAD(P)-binding Rossmann-like Domain"/>
    <property type="match status" value="1"/>
</dbReference>
<comment type="similarity">
    <text evidence="2">Belongs to the short-chain dehydrogenases/reductases (SDR) family.</text>
</comment>
<proteinExistence type="inferred from homology"/>
<dbReference type="Pfam" id="PF00106">
    <property type="entry name" value="adh_short"/>
    <property type="match status" value="1"/>
</dbReference>
<comment type="caution">
    <text evidence="3">The sequence shown here is derived from an EMBL/GenBank/DDBJ whole genome shotgun (WGS) entry which is preliminary data.</text>
</comment>
<dbReference type="InterPro" id="IPR051911">
    <property type="entry name" value="SDR_oxidoreductase"/>
</dbReference>
<dbReference type="PROSITE" id="PS00061">
    <property type="entry name" value="ADH_SHORT"/>
    <property type="match status" value="1"/>
</dbReference>
<protein>
    <submittedName>
        <fullName evidence="3">Uncharacterized protein</fullName>
    </submittedName>
</protein>
<dbReference type="SUPFAM" id="SSF51735">
    <property type="entry name" value="NAD(P)-binding Rossmann-fold domains"/>
    <property type="match status" value="1"/>
</dbReference>
<dbReference type="PRINTS" id="PR00081">
    <property type="entry name" value="GDHRDH"/>
</dbReference>
<evidence type="ECO:0000256" key="1">
    <source>
        <dbReference type="ARBA" id="ARBA00022857"/>
    </source>
</evidence>
<keyword evidence="1" id="KW-0521">NADP</keyword>
<dbReference type="OrthoDB" id="1933717at2759"/>
<dbReference type="STRING" id="177199.A0A420XZ13"/>
<accession>A0A420XZ13</accession>
<dbReference type="InterPro" id="IPR002347">
    <property type="entry name" value="SDR_fam"/>
</dbReference>
<dbReference type="PANTHER" id="PTHR43976">
    <property type="entry name" value="SHORT CHAIN DEHYDROGENASE"/>
    <property type="match status" value="1"/>
</dbReference>
<evidence type="ECO:0000313" key="4">
    <source>
        <dbReference type="Proteomes" id="UP000275385"/>
    </source>
</evidence>
<dbReference type="PRINTS" id="PR00080">
    <property type="entry name" value="SDRFAMILY"/>
</dbReference>
<organism evidence="3 4">
    <name type="scientific">Coniochaeta pulveracea</name>
    <dbReference type="NCBI Taxonomy" id="177199"/>
    <lineage>
        <taxon>Eukaryota</taxon>
        <taxon>Fungi</taxon>
        <taxon>Dikarya</taxon>
        <taxon>Ascomycota</taxon>
        <taxon>Pezizomycotina</taxon>
        <taxon>Sordariomycetes</taxon>
        <taxon>Sordariomycetidae</taxon>
        <taxon>Coniochaetales</taxon>
        <taxon>Coniochaetaceae</taxon>
        <taxon>Coniochaeta</taxon>
    </lineage>
</organism>
<evidence type="ECO:0000313" key="3">
    <source>
        <dbReference type="EMBL" id="RKU40688.1"/>
    </source>
</evidence>